<name>A0AC61S5U4_9BACT</name>
<protein>
    <submittedName>
        <fullName evidence="1">Penicillin-binding protein</fullName>
    </submittedName>
</protein>
<evidence type="ECO:0000313" key="2">
    <source>
        <dbReference type="Proteomes" id="UP000305401"/>
    </source>
</evidence>
<accession>A0AC61S5U4</accession>
<dbReference type="Proteomes" id="UP000305401">
    <property type="component" value="Unassembled WGS sequence"/>
</dbReference>
<sequence length="773" mass="87846">MWITLVSIIGITFVFLFLIYNGVIGYMPDIEELKNPKDRFASIVYSADGQELGRFFIGTGNRVYADYDDISQHMIDALIATEDARFEDHSGIDVIALCRVALKTLILQQKNAGGGSTLTQQLAKQLYSPQSDGIWERALQKPIEWMIAVKLERFYSKEEILKMYLNQFDFLYNAVGIKSAAYVYFGKDPKDLSIEEAATLVGMVKNPSYYNPVRKPERTRDRRNTVLDLMYQNDMLTKAELDSLTKLPLTLEFHKVDHKEGLAPYFREELRRMLRAKHPEKSNYHGWERQKFIDDSIAWETNPLYGWIEKNPKADGTRYDIYTDGLKIYTTIDSRMQRYAEEAVVEHLGKTLQPSFFREKRNVKGAPYTTNREELPSKQLASLIDKAMKQTDRYYAMHHAGASDQEIREAFNTPQEMKVFTYNGVVDTVMTPMDSMLYQKHFLRSGFMSMDPVTGHVKAYVGGPNFAFFQYDMVSTGRRQIGSTIKPFLYTYAMEEGYTPCDMFLNTQPTIMDEVGRPWSPRNAGSARVGEMVDLRWALTNSNNWISARLMSQLSPATLVRNLHNFGITNHLDPVMSLCLGPCDVSVKEMVSAYSAFANKGMRVDPVFVTAIADASGNIISEFTPRHTEVISTEAYYKILSILLNVVDSGTGNRLRRAPYNITAQMGGKTGTTNSNSDGWFMGFTPQLVSGVWVGGEERYIHFNGMAMGQGASMALPVYGKFISKVYADPSLPYKQDVTFKFPSNIDLCHKEYYGEFIDENDVSEESIEGVFD</sequence>
<keyword evidence="2" id="KW-1185">Reference proteome</keyword>
<evidence type="ECO:0000313" key="1">
    <source>
        <dbReference type="EMBL" id="THG51382.1"/>
    </source>
</evidence>
<dbReference type="EMBL" id="SSTG01000062">
    <property type="protein sequence ID" value="THG51382.1"/>
    <property type="molecule type" value="Genomic_DNA"/>
</dbReference>
<comment type="caution">
    <text evidence="1">The sequence shown here is derived from an EMBL/GenBank/DDBJ whole genome shotgun (WGS) entry which is preliminary data.</text>
</comment>
<organism evidence="1 2">
    <name type="scientific">Muribaculum caecicola</name>
    <dbReference type="NCBI Taxonomy" id="3038144"/>
    <lineage>
        <taxon>Bacteria</taxon>
        <taxon>Pseudomonadati</taxon>
        <taxon>Bacteroidota</taxon>
        <taxon>Bacteroidia</taxon>
        <taxon>Bacteroidales</taxon>
        <taxon>Muribaculaceae</taxon>
        <taxon>Muribaculum</taxon>
    </lineage>
</organism>
<reference evidence="1" key="1">
    <citation type="submission" date="2019-04" db="EMBL/GenBank/DDBJ databases">
        <title>Microbes associate with the intestines of laboratory mice.</title>
        <authorList>
            <person name="Navarre W."/>
            <person name="Wong E."/>
            <person name="Huang K.C."/>
            <person name="Tropini C."/>
            <person name="Ng K."/>
            <person name="Yu B."/>
        </authorList>
    </citation>
    <scope>NUCLEOTIDE SEQUENCE</scope>
    <source>
        <strain evidence="1">NM86_A22</strain>
    </source>
</reference>
<proteinExistence type="predicted"/>
<gene>
    <name evidence="1" type="ORF">E5990_06120</name>
</gene>